<proteinExistence type="predicted"/>
<evidence type="ECO:0000313" key="2">
    <source>
        <dbReference type="Proteomes" id="UP000829196"/>
    </source>
</evidence>
<sequence>MGEELNPGCKKFSKLSFMLHLFHLKFLNSWTTRSFNMLLELLIEAFLEGTSLPKTTYEVKKLMKAFDLGYTKIHAYPNDCTLFLGDKSNENVCDVCGASRWAPNQESNIAQVKKVQMKPIKIP</sequence>
<protein>
    <recommendedName>
        <fullName evidence="3">Transposase</fullName>
    </recommendedName>
</protein>
<dbReference type="AlphaFoldDB" id="A0A8T3BNC5"/>
<name>A0A8T3BNC5_DENNO</name>
<keyword evidence="2" id="KW-1185">Reference proteome</keyword>
<organism evidence="1 2">
    <name type="scientific">Dendrobium nobile</name>
    <name type="common">Orchid</name>
    <dbReference type="NCBI Taxonomy" id="94219"/>
    <lineage>
        <taxon>Eukaryota</taxon>
        <taxon>Viridiplantae</taxon>
        <taxon>Streptophyta</taxon>
        <taxon>Embryophyta</taxon>
        <taxon>Tracheophyta</taxon>
        <taxon>Spermatophyta</taxon>
        <taxon>Magnoliopsida</taxon>
        <taxon>Liliopsida</taxon>
        <taxon>Asparagales</taxon>
        <taxon>Orchidaceae</taxon>
        <taxon>Epidendroideae</taxon>
        <taxon>Malaxideae</taxon>
        <taxon>Dendrobiinae</taxon>
        <taxon>Dendrobium</taxon>
    </lineage>
</organism>
<dbReference type="PANTHER" id="PTHR10775:SF185">
    <property type="entry name" value="OS08G0208400 PROTEIN"/>
    <property type="match status" value="1"/>
</dbReference>
<comment type="caution">
    <text evidence="1">The sequence shown here is derived from an EMBL/GenBank/DDBJ whole genome shotgun (WGS) entry which is preliminary data.</text>
</comment>
<reference evidence="1" key="1">
    <citation type="journal article" date="2022" name="Front. Genet.">
        <title>Chromosome-Scale Assembly of the Dendrobium nobile Genome Provides Insights Into the Molecular Mechanism of the Biosynthesis of the Medicinal Active Ingredient of Dendrobium.</title>
        <authorList>
            <person name="Xu Q."/>
            <person name="Niu S.-C."/>
            <person name="Li K.-L."/>
            <person name="Zheng P.-J."/>
            <person name="Zhang X.-J."/>
            <person name="Jia Y."/>
            <person name="Liu Y."/>
            <person name="Niu Y.-X."/>
            <person name="Yu L.-H."/>
            <person name="Chen D.-F."/>
            <person name="Zhang G.-Q."/>
        </authorList>
    </citation>
    <scope>NUCLEOTIDE SEQUENCE</scope>
    <source>
        <tissue evidence="1">Leaf</tissue>
    </source>
</reference>
<dbReference type="OrthoDB" id="1303687at2759"/>
<evidence type="ECO:0000313" key="1">
    <source>
        <dbReference type="EMBL" id="KAI0515865.1"/>
    </source>
</evidence>
<accession>A0A8T3BNC5</accession>
<evidence type="ECO:0008006" key="3">
    <source>
        <dbReference type="Google" id="ProtNLM"/>
    </source>
</evidence>
<dbReference type="EMBL" id="JAGYWB010000007">
    <property type="protein sequence ID" value="KAI0515865.1"/>
    <property type="molecule type" value="Genomic_DNA"/>
</dbReference>
<gene>
    <name evidence="1" type="ORF">KFK09_008533</name>
</gene>
<dbReference type="Proteomes" id="UP000829196">
    <property type="component" value="Unassembled WGS sequence"/>
</dbReference>
<dbReference type="PANTHER" id="PTHR10775">
    <property type="entry name" value="OS08G0208400 PROTEIN"/>
    <property type="match status" value="1"/>
</dbReference>